<keyword evidence="3" id="KW-1185">Reference proteome</keyword>
<dbReference type="EMBL" id="CP139965">
    <property type="protein sequence ID" value="WQD79370.1"/>
    <property type="molecule type" value="Genomic_DNA"/>
</dbReference>
<accession>A0ABZ0WPR0</accession>
<evidence type="ECO:0000313" key="3">
    <source>
        <dbReference type="Proteomes" id="UP001325479"/>
    </source>
</evidence>
<evidence type="ECO:0000313" key="2">
    <source>
        <dbReference type="EMBL" id="WQD79370.1"/>
    </source>
</evidence>
<sequence length="444" mass="49833">MVFKQDDPLLDRFRDQYAAYRATHPRAQLYALLDVASMVPNWQHFLADTIRAMPRVPLYGNTGLDDLATTGPFLIVCPPPEGDEPLRAYRSLLGLARRDSRFVSWLWATHEVEPLVDHLQTLLHAKLGTAGEDAWFFFHQPAYLPVLHRTLPCETRRYVFGPCLSWWCLDYRSELVELPGENLPIPTAWDALPVPDEVVDALHRAGAPVQVRAWLQRARPDVLDQRLDANDQLQQITPLVEQAFGYGVTEKTDQGVYVAAGLLYGRQYDDHPALQAVLAQFRGGKTALIDAYAALGDGVWNEVAATARQRAAEVAAEAHQAKLREYGHATMRVRIVNDTPSHKRKIEIESTRDLFTTSASLGDIDPNGFEPTRRIVAAARMPVPGTRVTVKWIGPMGENSDDALVAGELPRAEGEGLAVVTFARDWRVYVRMYAEEPKPKARQW</sequence>
<dbReference type="RefSeq" id="WP_114811854.1">
    <property type="nucleotide sequence ID" value="NZ_CP139965.1"/>
</dbReference>
<protein>
    <submittedName>
        <fullName evidence="2">DUF4123 domain-containing protein</fullName>
    </submittedName>
</protein>
<organism evidence="2 3">
    <name type="scientific">Paraburkholderia kururiensis</name>
    <dbReference type="NCBI Taxonomy" id="984307"/>
    <lineage>
        <taxon>Bacteria</taxon>
        <taxon>Pseudomonadati</taxon>
        <taxon>Pseudomonadota</taxon>
        <taxon>Betaproteobacteria</taxon>
        <taxon>Burkholderiales</taxon>
        <taxon>Burkholderiaceae</taxon>
        <taxon>Paraburkholderia</taxon>
    </lineage>
</organism>
<dbReference type="InterPro" id="IPR025391">
    <property type="entry name" value="DUF4123"/>
</dbReference>
<feature type="domain" description="DUF4123" evidence="1">
    <location>
        <begin position="29"/>
        <end position="156"/>
    </location>
</feature>
<reference evidence="2 3" key="1">
    <citation type="submission" date="2023-12" db="EMBL/GenBank/DDBJ databases">
        <title>Genome sequencing and assembly of bacterial species from a model synthetic community.</title>
        <authorList>
            <person name="Hogle S.L."/>
        </authorList>
    </citation>
    <scope>NUCLEOTIDE SEQUENCE [LARGE SCALE GENOMIC DNA]</scope>
    <source>
        <strain evidence="2 3">HAMBI 2494</strain>
    </source>
</reference>
<dbReference type="Pfam" id="PF13503">
    <property type="entry name" value="DUF4123"/>
    <property type="match status" value="1"/>
</dbReference>
<proteinExistence type="predicted"/>
<dbReference type="Proteomes" id="UP001325479">
    <property type="component" value="Chromosome"/>
</dbReference>
<name>A0ABZ0WPR0_9BURK</name>
<evidence type="ECO:0000259" key="1">
    <source>
        <dbReference type="Pfam" id="PF13503"/>
    </source>
</evidence>
<gene>
    <name evidence="2" type="ORF">U0042_06620</name>
</gene>